<proteinExistence type="predicted"/>
<evidence type="ECO:0000313" key="3">
    <source>
        <dbReference type="Proteomes" id="UP001417504"/>
    </source>
</evidence>
<name>A0AAP0EPS9_9MAGN</name>
<sequence length="191" mass="21387">MAVDSRKELHQASNKCKLLLTPEVDKVQKALKSSTTELHVAVEDPLPDALGMAATISSDMTRNETNHMHSGENQNEGGSDTCNPSDDANRMKEVVAENQTVVVPRSSIMIRNSSARTHESQVFASNATYVSFCEGVNSLNHWYGRGNWTLILENYGHVLAERTAAFKSRVDSDFIFLFPLFLMRFCFRMLI</sequence>
<dbReference type="EMBL" id="JBBNAE010000009">
    <property type="protein sequence ID" value="KAK9097174.1"/>
    <property type="molecule type" value="Genomic_DNA"/>
</dbReference>
<dbReference type="PANTHER" id="PTHR46993">
    <property type="entry name" value="MYB TRANSCRIPTION FACTOR"/>
    <property type="match status" value="1"/>
</dbReference>
<dbReference type="PANTHER" id="PTHR46993:SF6">
    <property type="entry name" value="MYB TRANSCRIPTION FACTOR"/>
    <property type="match status" value="1"/>
</dbReference>
<feature type="region of interest" description="Disordered" evidence="1">
    <location>
        <begin position="63"/>
        <end position="87"/>
    </location>
</feature>
<organism evidence="2 3">
    <name type="scientific">Stephania japonica</name>
    <dbReference type="NCBI Taxonomy" id="461633"/>
    <lineage>
        <taxon>Eukaryota</taxon>
        <taxon>Viridiplantae</taxon>
        <taxon>Streptophyta</taxon>
        <taxon>Embryophyta</taxon>
        <taxon>Tracheophyta</taxon>
        <taxon>Spermatophyta</taxon>
        <taxon>Magnoliopsida</taxon>
        <taxon>Ranunculales</taxon>
        <taxon>Menispermaceae</taxon>
        <taxon>Menispermoideae</taxon>
        <taxon>Cissampelideae</taxon>
        <taxon>Stephania</taxon>
    </lineage>
</organism>
<accession>A0AAP0EPS9</accession>
<reference evidence="2 3" key="1">
    <citation type="submission" date="2024-01" db="EMBL/GenBank/DDBJ databases">
        <title>Genome assemblies of Stephania.</title>
        <authorList>
            <person name="Yang L."/>
        </authorList>
    </citation>
    <scope>NUCLEOTIDE SEQUENCE [LARGE SCALE GENOMIC DNA]</scope>
    <source>
        <strain evidence="2">QJT</strain>
        <tissue evidence="2">Leaf</tissue>
    </source>
</reference>
<comment type="caution">
    <text evidence="2">The sequence shown here is derived from an EMBL/GenBank/DDBJ whole genome shotgun (WGS) entry which is preliminary data.</text>
</comment>
<dbReference type="Proteomes" id="UP001417504">
    <property type="component" value="Unassembled WGS sequence"/>
</dbReference>
<evidence type="ECO:0000256" key="1">
    <source>
        <dbReference type="SAM" id="MobiDB-lite"/>
    </source>
</evidence>
<evidence type="ECO:0000313" key="2">
    <source>
        <dbReference type="EMBL" id="KAK9097174.1"/>
    </source>
</evidence>
<protein>
    <submittedName>
        <fullName evidence="2">Uncharacterized protein</fullName>
    </submittedName>
</protein>
<gene>
    <name evidence="2" type="ORF">Sjap_022671</name>
</gene>
<feature type="compositionally biased region" description="Polar residues" evidence="1">
    <location>
        <begin position="71"/>
        <end position="86"/>
    </location>
</feature>
<keyword evidence="3" id="KW-1185">Reference proteome</keyword>
<dbReference type="AlphaFoldDB" id="A0AAP0EPS9"/>